<evidence type="ECO:0000256" key="3">
    <source>
        <dbReference type="ARBA" id="ARBA00023163"/>
    </source>
</evidence>
<evidence type="ECO:0000256" key="4">
    <source>
        <dbReference type="ARBA" id="ARBA00023242"/>
    </source>
</evidence>
<keyword evidence="10" id="KW-1185">Reference proteome</keyword>
<keyword evidence="3" id="KW-0804">Transcription</keyword>
<dbReference type="eggNOG" id="KOG1894">
    <property type="taxonomic scope" value="Eukaryota"/>
</dbReference>
<proteinExistence type="inferred from homology"/>
<dbReference type="Pfam" id="PF08620">
    <property type="entry name" value="RPAP1_C"/>
    <property type="match status" value="1"/>
</dbReference>
<dbReference type="InterPro" id="IPR039913">
    <property type="entry name" value="RPAP1/Rba50"/>
</dbReference>
<dbReference type="HOGENOM" id="CLU_006940_0_0_1"/>
<dbReference type="EMBL" id="KE504150">
    <property type="protein sequence ID" value="EPT00236.1"/>
    <property type="molecule type" value="Genomic_DNA"/>
</dbReference>
<feature type="domain" description="RPAP1 N-terminal" evidence="7">
    <location>
        <begin position="95"/>
        <end position="139"/>
    </location>
</feature>
<feature type="compositionally biased region" description="Basic and acidic residues" evidence="5">
    <location>
        <begin position="137"/>
        <end position="156"/>
    </location>
</feature>
<feature type="domain" description="RPAP1/MINIYO-like TPR repeats" evidence="8">
    <location>
        <begin position="1110"/>
        <end position="1200"/>
    </location>
</feature>
<feature type="compositionally biased region" description="Basic and acidic residues" evidence="5">
    <location>
        <begin position="49"/>
        <end position="59"/>
    </location>
</feature>
<dbReference type="InterPro" id="IPR013929">
    <property type="entry name" value="RPAP1_C"/>
</dbReference>
<dbReference type="InterPro" id="IPR013930">
    <property type="entry name" value="RPAP1_N"/>
</dbReference>
<comment type="subcellular location">
    <subcellularLocation>
        <location evidence="1">Nucleus</location>
    </subcellularLocation>
</comment>
<reference evidence="9 10" key="1">
    <citation type="journal article" date="2012" name="Science">
        <title>The Paleozoic origin of enzymatic lignin decomposition reconstructed from 31 fungal genomes.</title>
        <authorList>
            <person name="Floudas D."/>
            <person name="Binder M."/>
            <person name="Riley R."/>
            <person name="Barry K."/>
            <person name="Blanchette R.A."/>
            <person name="Henrissat B."/>
            <person name="Martinez A.T."/>
            <person name="Otillar R."/>
            <person name="Spatafora J.W."/>
            <person name="Yadav J.S."/>
            <person name="Aerts A."/>
            <person name="Benoit I."/>
            <person name="Boyd A."/>
            <person name="Carlson A."/>
            <person name="Copeland A."/>
            <person name="Coutinho P.M."/>
            <person name="de Vries R.P."/>
            <person name="Ferreira P."/>
            <person name="Findley K."/>
            <person name="Foster B."/>
            <person name="Gaskell J."/>
            <person name="Glotzer D."/>
            <person name="Gorecki P."/>
            <person name="Heitman J."/>
            <person name="Hesse C."/>
            <person name="Hori C."/>
            <person name="Igarashi K."/>
            <person name="Jurgens J.A."/>
            <person name="Kallen N."/>
            <person name="Kersten P."/>
            <person name="Kohler A."/>
            <person name="Kuees U."/>
            <person name="Kumar T.K.A."/>
            <person name="Kuo A."/>
            <person name="LaButti K."/>
            <person name="Larrondo L.F."/>
            <person name="Lindquist E."/>
            <person name="Ling A."/>
            <person name="Lombard V."/>
            <person name="Lucas S."/>
            <person name="Lundell T."/>
            <person name="Martin R."/>
            <person name="McLaughlin D.J."/>
            <person name="Morgenstern I."/>
            <person name="Morin E."/>
            <person name="Murat C."/>
            <person name="Nagy L.G."/>
            <person name="Nolan M."/>
            <person name="Ohm R.A."/>
            <person name="Patyshakuliyeva A."/>
            <person name="Rokas A."/>
            <person name="Ruiz-Duenas F.J."/>
            <person name="Sabat G."/>
            <person name="Salamov A."/>
            <person name="Samejima M."/>
            <person name="Schmutz J."/>
            <person name="Slot J.C."/>
            <person name="St John F."/>
            <person name="Stenlid J."/>
            <person name="Sun H."/>
            <person name="Sun S."/>
            <person name="Syed K."/>
            <person name="Tsang A."/>
            <person name="Wiebenga A."/>
            <person name="Young D."/>
            <person name="Pisabarro A."/>
            <person name="Eastwood D.C."/>
            <person name="Martin F."/>
            <person name="Cullen D."/>
            <person name="Grigoriev I.V."/>
            <person name="Hibbett D.S."/>
        </authorList>
    </citation>
    <scope>NUCLEOTIDE SEQUENCE</scope>
    <source>
        <strain evidence="10">FP-58527</strain>
    </source>
</reference>
<dbReference type="STRING" id="743788.S8FFN7"/>
<dbReference type="OrthoDB" id="348201at2759"/>
<feature type="region of interest" description="Disordered" evidence="5">
    <location>
        <begin position="1"/>
        <end position="64"/>
    </location>
</feature>
<dbReference type="PANTHER" id="PTHR21483:SF18">
    <property type="entry name" value="RNA POLYMERASE II-ASSOCIATED PROTEIN 1"/>
    <property type="match status" value="1"/>
</dbReference>
<dbReference type="Pfam" id="PF08621">
    <property type="entry name" value="RPAP1_N"/>
    <property type="match status" value="1"/>
</dbReference>
<sequence>MSAAQSPLVGSIFERKPNSKPSAPTFRADVSGKTGFPFVQHRSKSAFARAREEQKKGEPSRLQNVPVVYPAMKLEIPAPKVVAQPSSGESGDWRQQIEEENQRRVEAMTEEEREQERREILEKFGPDVSEILRKAREARLGRKKDLAGVGDGREEIPLVPGSPPRSPALSSDGRASRPSSPPASAMSRPGTRPSSRADRRIRFAELAPTDIHVYESAPPSPRKKALALPPPSPADGPVKSLGQWKGSIGPIRQRDAHEPLDDPSAVAVITLEEGTPEDIRRRFFPTAPAHDPSLEWIEGGGPPKSSGASVSPDSTLRFDLTGTPIPPELSATLPTHLGLHHHADGDRAGYTLEDVFLLSRSTVPGQRATMLSVLSRIVRRLGKVRAQDPSQGIPELQGQLEAVRKRALAAGVEAMGERGSVGARAVELMWECIVGWEEEVLGIECVQLKLARQPDSSPSTSSDKGEDILTNLPLDFVLSQASNAFATGAQPEETLSQLLAILHRLAQHTNDIANAIVASVGLVANVIQRFLLTPIPPTEISLLPVPFALQLLSILASASRANASALLDPADALLRFVTTLPPTSPYPVAVANALLNGTLRLYTVFASYGLYSHIATTASEQFTRVAQYVLSNECKSRQLKEAWLGLLEAWMVCARDPHRTTPGHEILWSQVTGWGWGEDVLEMRARLTENDGVVWTALWRTISAWLEGAKINSVKGGEKEKGIALAEVRDGFQDGVEKGILDSSGRSLSSILGQLASAGVRALQPDDLPVLEQMAEHACRLAAALRLWLACISPQSPGPPDSPPFQLPFGALSDLCAQITTHPIWDCIFVQQSVPYAHAFCRPLSLLLSSYLQLSRCTPGVSDDLWMAQAMSILTRMLPGDEEEARRVVERTTSLITPDFMLKRGWTVPPVIWEREGMVPILPFLTFSLRPKEDAYVGPLWMSPESISLSTTQRLPSAAALIPNSRRSFSLPLTRDWMCSPLDHLLRSGESDAFKSLPVSWDSSETDVARASLLLARVGREVLQLHGLCAFSVTREEAVFACMKVFMLEHGQQHNDSTEEVFRDKVVGQFMDDLVAPFAASASPSSLALPARRSAQSLERVATRFLASGTPFYQFYTDFVALYDAISFSHPLFGRLLLPPTSMQHPVDYRKFLWADYAQIVKTVGTPIEAVLTDNIGEYLWPVEADGEVVGAYLRALVKGLPEGFPRFVAVHHVACNIWQDLSDTVEEKAQKLLKAVVDQGSFDVVREVTCYRQVREGTVILPPECFRLESEWANGRMEFIEHAGGPDMSNRLKGLFP</sequence>
<feature type="region of interest" description="Disordered" evidence="5">
    <location>
        <begin position="137"/>
        <end position="235"/>
    </location>
</feature>
<dbReference type="Pfam" id="PF25766">
    <property type="entry name" value="TPR_RPAP1"/>
    <property type="match status" value="1"/>
</dbReference>
<evidence type="ECO:0008006" key="11">
    <source>
        <dbReference type="Google" id="ProtNLM"/>
    </source>
</evidence>
<evidence type="ECO:0000256" key="2">
    <source>
        <dbReference type="ARBA" id="ARBA00009953"/>
    </source>
</evidence>
<gene>
    <name evidence="9" type="ORF">FOMPIDRAFT_99957</name>
</gene>
<evidence type="ECO:0000256" key="1">
    <source>
        <dbReference type="ARBA" id="ARBA00004123"/>
    </source>
</evidence>
<dbReference type="InParanoid" id="S8FFN7"/>
<feature type="domain" description="RPAP1 C-terminal" evidence="6">
    <location>
        <begin position="316"/>
        <end position="381"/>
    </location>
</feature>
<accession>S8FFN7</accession>
<dbReference type="Proteomes" id="UP000015241">
    <property type="component" value="Unassembled WGS sequence"/>
</dbReference>
<feature type="compositionally biased region" description="Low complexity" evidence="5">
    <location>
        <begin position="170"/>
        <end position="189"/>
    </location>
</feature>
<evidence type="ECO:0000259" key="7">
    <source>
        <dbReference type="Pfam" id="PF08621"/>
    </source>
</evidence>
<evidence type="ECO:0000259" key="8">
    <source>
        <dbReference type="Pfam" id="PF25766"/>
    </source>
</evidence>
<feature type="compositionally biased region" description="Basic and acidic residues" evidence="5">
    <location>
        <begin position="91"/>
        <end position="107"/>
    </location>
</feature>
<keyword evidence="4" id="KW-0539">Nucleus</keyword>
<feature type="region of interest" description="Disordered" evidence="5">
    <location>
        <begin position="80"/>
        <end position="119"/>
    </location>
</feature>
<dbReference type="GO" id="GO:0006366">
    <property type="term" value="P:transcription by RNA polymerase II"/>
    <property type="evidence" value="ECO:0007669"/>
    <property type="project" value="InterPro"/>
</dbReference>
<dbReference type="InterPro" id="IPR057989">
    <property type="entry name" value="TPR_RPAP1/MINIYO-like"/>
</dbReference>
<protein>
    <recommendedName>
        <fullName evidence="11">RNA polymerase II-associated protein 1 C-terminal domain-containing protein</fullName>
    </recommendedName>
</protein>
<evidence type="ECO:0000259" key="6">
    <source>
        <dbReference type="Pfam" id="PF08620"/>
    </source>
</evidence>
<evidence type="ECO:0000313" key="9">
    <source>
        <dbReference type="EMBL" id="EPT00236.1"/>
    </source>
</evidence>
<organism evidence="9 10">
    <name type="scientific">Fomitopsis schrenkii</name>
    <name type="common">Brown rot fungus</name>
    <dbReference type="NCBI Taxonomy" id="2126942"/>
    <lineage>
        <taxon>Eukaryota</taxon>
        <taxon>Fungi</taxon>
        <taxon>Dikarya</taxon>
        <taxon>Basidiomycota</taxon>
        <taxon>Agaricomycotina</taxon>
        <taxon>Agaricomycetes</taxon>
        <taxon>Polyporales</taxon>
        <taxon>Fomitopsis</taxon>
    </lineage>
</organism>
<comment type="similarity">
    <text evidence="2">Belongs to the RPAP1 family.</text>
</comment>
<evidence type="ECO:0000313" key="10">
    <source>
        <dbReference type="Proteomes" id="UP000015241"/>
    </source>
</evidence>
<name>S8FFN7_FOMSC</name>
<evidence type="ECO:0000256" key="5">
    <source>
        <dbReference type="SAM" id="MobiDB-lite"/>
    </source>
</evidence>
<dbReference type="PANTHER" id="PTHR21483">
    <property type="entry name" value="RNA POLYMERASE II-ASSOCIATED PROTEIN 1"/>
    <property type="match status" value="1"/>
</dbReference>
<feature type="region of interest" description="Disordered" evidence="5">
    <location>
        <begin position="290"/>
        <end position="313"/>
    </location>
</feature>